<organism evidence="2 3">
    <name type="scientific">Trypanosoma rangeli</name>
    <dbReference type="NCBI Taxonomy" id="5698"/>
    <lineage>
        <taxon>Eukaryota</taxon>
        <taxon>Discoba</taxon>
        <taxon>Euglenozoa</taxon>
        <taxon>Kinetoplastea</taxon>
        <taxon>Metakinetoplastina</taxon>
        <taxon>Trypanosomatida</taxon>
        <taxon>Trypanosomatidae</taxon>
        <taxon>Trypanosoma</taxon>
        <taxon>Herpetosoma</taxon>
    </lineage>
</organism>
<reference evidence="2 3" key="1">
    <citation type="journal article" date="2018" name="BMC Genomics">
        <title>Genomic comparison of Trypanosoma conorhini and Trypanosoma rangeli to Trypanosoma cruzi strains of high and low virulence.</title>
        <authorList>
            <person name="Bradwell K.R."/>
            <person name="Koparde V.N."/>
            <person name="Matveyev A.V."/>
            <person name="Serrano M.G."/>
            <person name="Alves J.M."/>
            <person name="Parikh H."/>
            <person name="Huang B."/>
            <person name="Lee V."/>
            <person name="Espinosa-Alvarez O."/>
            <person name="Ortiz P.A."/>
            <person name="Costa-Martins A.G."/>
            <person name="Teixeira M.M."/>
            <person name="Buck G.A."/>
        </authorList>
    </citation>
    <scope>NUCLEOTIDE SEQUENCE [LARGE SCALE GENOMIC DNA]</scope>
    <source>
        <strain evidence="2 3">AM80</strain>
    </source>
</reference>
<dbReference type="OrthoDB" id="252252at2759"/>
<dbReference type="OMA" id="DQPFLNF"/>
<sequence length="525" mass="59249">MLSTEELATLTLKSPFVYEYGDAPYFKRCLNEFPLHFFVRYRASKDDPSQHRWSRLLEVVDRHPPHANAASTSTTTATTPVAPLRWREKFFLIALRVEGEEKCVELPRLSSKLPTAEEVMEYCARRAESQLREGYRREKEADVDDDVAGVTARAQLPTAKEIVEMQSFRRAHIVNHRWMPEEVEAMREQNERMGRVGACSAPIRLTVTSLHNMRLETELGIASSRHVTGHTATAMERRSSPQLSFCGRTNSPATPQSQTQSQEFSGSGASLADLTAAPFSGTPLESSPLLSQEVLQRWEESKRDAESFYAYVSDDNRSAYLTKIAQITLKNYERNKRDRLRGIANEKRLDRKGNLLESGGLWIVDDQVRAQLARRYQIEQDGETVTVGGGEAEKNATEASANDTATRETAQPPLTEEDRMVQRFMAWRKNEELSFVSVPDEFMSFADENAVEDNTVEAQRPPASTRSPELLLMDRSPRLVASQLLHRTASSMLKRPSSFHVSLAHSQNSFKGQGSEPPKKVARRA</sequence>
<comment type="caution">
    <text evidence="2">The sequence shown here is derived from an EMBL/GenBank/DDBJ whole genome shotgun (WGS) entry which is preliminary data.</text>
</comment>
<evidence type="ECO:0000313" key="3">
    <source>
        <dbReference type="Proteomes" id="UP000283634"/>
    </source>
</evidence>
<protein>
    <submittedName>
        <fullName evidence="2">Uncharacterized protein</fullName>
    </submittedName>
</protein>
<dbReference type="EMBL" id="MKGL01000271">
    <property type="protein sequence ID" value="RNF01503.1"/>
    <property type="molecule type" value="Genomic_DNA"/>
</dbReference>
<dbReference type="Proteomes" id="UP000283634">
    <property type="component" value="Unassembled WGS sequence"/>
</dbReference>
<feature type="compositionally biased region" description="Low complexity" evidence="1">
    <location>
        <begin position="251"/>
        <end position="262"/>
    </location>
</feature>
<keyword evidence="3" id="KW-1185">Reference proteome</keyword>
<feature type="compositionally biased region" description="Polar residues" evidence="1">
    <location>
        <begin position="240"/>
        <end position="250"/>
    </location>
</feature>
<dbReference type="VEuPathDB" id="TriTrypDB:TRSC58_00997"/>
<feature type="region of interest" description="Disordered" evidence="1">
    <location>
        <begin position="498"/>
        <end position="525"/>
    </location>
</feature>
<evidence type="ECO:0000313" key="2">
    <source>
        <dbReference type="EMBL" id="RNF01503.1"/>
    </source>
</evidence>
<feature type="region of interest" description="Disordered" evidence="1">
    <location>
        <begin position="227"/>
        <end position="268"/>
    </location>
</feature>
<evidence type="ECO:0000256" key="1">
    <source>
        <dbReference type="SAM" id="MobiDB-lite"/>
    </source>
</evidence>
<dbReference type="GeneID" id="40330910"/>
<accession>A0A422N7R9</accession>
<feature type="region of interest" description="Disordered" evidence="1">
    <location>
        <begin position="384"/>
        <end position="410"/>
    </location>
</feature>
<dbReference type="RefSeq" id="XP_029236371.1">
    <property type="nucleotide sequence ID" value="XM_029383794.1"/>
</dbReference>
<gene>
    <name evidence="2" type="ORF">TraAM80_06977</name>
</gene>
<dbReference type="AlphaFoldDB" id="A0A422N7R9"/>
<name>A0A422N7R9_TRYRA</name>
<feature type="compositionally biased region" description="Polar residues" evidence="1">
    <location>
        <begin position="397"/>
        <end position="409"/>
    </location>
</feature>
<proteinExistence type="predicted"/>
<dbReference type="VEuPathDB" id="TriTrypDB:TRSC58_00481"/>